<dbReference type="OrthoDB" id="3552036at2759"/>
<keyword evidence="3" id="KW-1185">Reference proteome</keyword>
<evidence type="ECO:0000313" key="3">
    <source>
        <dbReference type="Proteomes" id="UP000672032"/>
    </source>
</evidence>
<reference evidence="2" key="1">
    <citation type="submission" date="2020-10" db="EMBL/GenBank/DDBJ databases">
        <title>Genome Sequence of Monilinia vaccinii-corymbosi Sheds Light on Mummy Berry Disease Infection of Blueberry and Mating Type.</title>
        <authorList>
            <person name="Yow A.G."/>
            <person name="Zhang Y."/>
            <person name="Bansal K."/>
            <person name="Eacker S.M."/>
            <person name="Sullivan S."/>
            <person name="Liachko I."/>
            <person name="Cubeta M.A."/>
            <person name="Rollins J.A."/>
            <person name="Ashrafi H."/>
        </authorList>
    </citation>
    <scope>NUCLEOTIDE SEQUENCE</scope>
    <source>
        <strain evidence="2">RL-1</strain>
    </source>
</reference>
<proteinExistence type="predicted"/>
<dbReference type="Proteomes" id="UP000672032">
    <property type="component" value="Chromosome 9"/>
</dbReference>
<name>A0A8A3PSB3_9HELO</name>
<sequence>MSPDEIDMNSHQRGAKAVLGNDAKIIQSSSAPRQKFVHFAPETIDNEFNVFNITSRDERHTNNIAALDYTNHSERERISSSSELYLSLNQTSSSHHRLVQKKDTKRRIRMDSQAQNDNPSPDHYFRLVAAYTPTQCPPRVPSPPVDRDPPSPPCLERLPTPDFEDVFAHCPKFCDCLGCYEVERSARIIESRGEASGYSKMNDQYQAATAYIRDRRTVSRQQMQDPAVEPMEGSRVYHLMRM</sequence>
<evidence type="ECO:0000256" key="1">
    <source>
        <dbReference type="SAM" id="MobiDB-lite"/>
    </source>
</evidence>
<feature type="compositionally biased region" description="Basic residues" evidence="1">
    <location>
        <begin position="94"/>
        <end position="108"/>
    </location>
</feature>
<evidence type="ECO:0000313" key="2">
    <source>
        <dbReference type="EMBL" id="QSZ37646.1"/>
    </source>
</evidence>
<protein>
    <submittedName>
        <fullName evidence="2">Uncharacterized protein</fullName>
    </submittedName>
</protein>
<gene>
    <name evidence="2" type="ORF">DSL72_008745</name>
</gene>
<dbReference type="EMBL" id="CP063413">
    <property type="protein sequence ID" value="QSZ37646.1"/>
    <property type="molecule type" value="Genomic_DNA"/>
</dbReference>
<accession>A0A8A3PSB3</accession>
<organism evidence="2 3">
    <name type="scientific">Monilinia vaccinii-corymbosi</name>
    <dbReference type="NCBI Taxonomy" id="61207"/>
    <lineage>
        <taxon>Eukaryota</taxon>
        <taxon>Fungi</taxon>
        <taxon>Dikarya</taxon>
        <taxon>Ascomycota</taxon>
        <taxon>Pezizomycotina</taxon>
        <taxon>Leotiomycetes</taxon>
        <taxon>Helotiales</taxon>
        <taxon>Sclerotiniaceae</taxon>
        <taxon>Monilinia</taxon>
    </lineage>
</organism>
<feature type="region of interest" description="Disordered" evidence="1">
    <location>
        <begin position="92"/>
        <end position="123"/>
    </location>
</feature>
<dbReference type="AlphaFoldDB" id="A0A8A3PSB3"/>